<dbReference type="InterPro" id="IPR021740">
    <property type="entry name" value="Velvet"/>
</dbReference>
<keyword evidence="3" id="KW-0804">Transcription</keyword>
<dbReference type="GO" id="GO:0005634">
    <property type="term" value="C:nucleus"/>
    <property type="evidence" value="ECO:0007669"/>
    <property type="project" value="UniProtKB-SubCell"/>
</dbReference>
<dbReference type="AlphaFoldDB" id="A0A1Y1Y875"/>
<organism evidence="6 7">
    <name type="scientific">Basidiobolus meristosporus CBS 931.73</name>
    <dbReference type="NCBI Taxonomy" id="1314790"/>
    <lineage>
        <taxon>Eukaryota</taxon>
        <taxon>Fungi</taxon>
        <taxon>Fungi incertae sedis</taxon>
        <taxon>Zoopagomycota</taxon>
        <taxon>Entomophthoromycotina</taxon>
        <taxon>Basidiobolomycetes</taxon>
        <taxon>Basidiobolales</taxon>
        <taxon>Basidiobolaceae</taxon>
        <taxon>Basidiobolus</taxon>
    </lineage>
</organism>
<dbReference type="STRING" id="1314790.A0A1Y1Y875"/>
<name>A0A1Y1Y875_9FUNG</name>
<dbReference type="InterPro" id="IPR038491">
    <property type="entry name" value="Velvet_dom_sf"/>
</dbReference>
<dbReference type="Proteomes" id="UP000193498">
    <property type="component" value="Unassembled WGS sequence"/>
</dbReference>
<comment type="subcellular location">
    <subcellularLocation>
        <location evidence="1">Nucleus</location>
    </subcellularLocation>
</comment>
<evidence type="ECO:0000256" key="3">
    <source>
        <dbReference type="ARBA" id="ARBA00023163"/>
    </source>
</evidence>
<proteinExistence type="predicted"/>
<dbReference type="PANTHER" id="PTHR33572">
    <property type="entry name" value="SPORE DEVELOPMENT REGULATOR VOSA"/>
    <property type="match status" value="1"/>
</dbReference>
<dbReference type="EMBL" id="MCFE01000210">
    <property type="protein sequence ID" value="ORX94232.1"/>
    <property type="molecule type" value="Genomic_DNA"/>
</dbReference>
<dbReference type="PANTHER" id="PTHR33572:SF3">
    <property type="entry name" value="VELVET COMPLEX SUBUNIT B"/>
    <property type="match status" value="1"/>
</dbReference>
<protein>
    <recommendedName>
        <fullName evidence="5">Velvet domain-containing protein</fullName>
    </recommendedName>
</protein>
<keyword evidence="7" id="KW-1185">Reference proteome</keyword>
<dbReference type="Gene3D" id="2.60.40.3960">
    <property type="entry name" value="Velvet domain"/>
    <property type="match status" value="1"/>
</dbReference>
<gene>
    <name evidence="6" type="ORF">K493DRAFT_315588</name>
</gene>
<dbReference type="InterPro" id="IPR037525">
    <property type="entry name" value="Velvet_dom"/>
</dbReference>
<dbReference type="OrthoDB" id="3056235at2759"/>
<keyword evidence="4" id="KW-0539">Nucleus</keyword>
<evidence type="ECO:0000313" key="7">
    <source>
        <dbReference type="Proteomes" id="UP000193498"/>
    </source>
</evidence>
<dbReference type="PROSITE" id="PS51821">
    <property type="entry name" value="VELVET"/>
    <property type="match status" value="1"/>
</dbReference>
<evidence type="ECO:0000313" key="6">
    <source>
        <dbReference type="EMBL" id="ORX94232.1"/>
    </source>
</evidence>
<feature type="domain" description="Velvet" evidence="5">
    <location>
        <begin position="1"/>
        <end position="182"/>
    </location>
</feature>
<dbReference type="InParanoid" id="A0A1Y1Y875"/>
<evidence type="ECO:0000256" key="4">
    <source>
        <dbReference type="ARBA" id="ARBA00023242"/>
    </source>
</evidence>
<sequence>MCGFGEKDKRSLDPPPIVKLNIFDDSGTHVEDCPQSQFYVVYVDLWSEDQLTNCTAVVDPSSLPSFSSQTPRTSVLSLSDPIHVKNLVGTTTSSAHVLQNCKGESGIYFIFPELSVRTTGTFCLRFTLIDLSNAMNDGQGKQIESVFSKTFKVYSARTFPGMNETTELSLRFFKQGVRIPTRKIRGLES</sequence>
<accession>A0A1Y1Y875</accession>
<evidence type="ECO:0000256" key="1">
    <source>
        <dbReference type="ARBA" id="ARBA00004123"/>
    </source>
</evidence>
<keyword evidence="2" id="KW-0805">Transcription regulation</keyword>
<evidence type="ECO:0000256" key="2">
    <source>
        <dbReference type="ARBA" id="ARBA00023015"/>
    </source>
</evidence>
<evidence type="ECO:0000259" key="5">
    <source>
        <dbReference type="PROSITE" id="PS51821"/>
    </source>
</evidence>
<dbReference type="Pfam" id="PF11754">
    <property type="entry name" value="Velvet"/>
    <property type="match status" value="1"/>
</dbReference>
<reference evidence="6 7" key="1">
    <citation type="submission" date="2016-07" db="EMBL/GenBank/DDBJ databases">
        <title>Pervasive Adenine N6-methylation of Active Genes in Fungi.</title>
        <authorList>
            <consortium name="DOE Joint Genome Institute"/>
            <person name="Mondo S.J."/>
            <person name="Dannebaum R.O."/>
            <person name="Kuo R.C."/>
            <person name="Labutti K."/>
            <person name="Haridas S."/>
            <person name="Kuo A."/>
            <person name="Salamov A."/>
            <person name="Ahrendt S.R."/>
            <person name="Lipzen A."/>
            <person name="Sullivan W."/>
            <person name="Andreopoulos W.B."/>
            <person name="Clum A."/>
            <person name="Lindquist E."/>
            <person name="Daum C."/>
            <person name="Ramamoorthy G.K."/>
            <person name="Gryganskyi A."/>
            <person name="Culley D."/>
            <person name="Magnuson J.K."/>
            <person name="James T.Y."/>
            <person name="O'Malley M.A."/>
            <person name="Stajich J.E."/>
            <person name="Spatafora J.W."/>
            <person name="Visel A."/>
            <person name="Grigoriev I.V."/>
        </authorList>
    </citation>
    <scope>NUCLEOTIDE SEQUENCE [LARGE SCALE GENOMIC DNA]</scope>
    <source>
        <strain evidence="6 7">CBS 931.73</strain>
    </source>
</reference>
<comment type="caution">
    <text evidence="6">The sequence shown here is derived from an EMBL/GenBank/DDBJ whole genome shotgun (WGS) entry which is preliminary data.</text>
</comment>